<gene>
    <name evidence="1" type="ORF">VP01_3778g2</name>
</gene>
<sequence length="214" mass="24381">MPKEFNWITSEMPNKWKPEVTMMKKICQLQHLKAQRGLNCVIDKQKKLQRAGVKFEMNEGAYRKILDFCRQLTPELQEEDEGPHPTDAKVFFNLAKDIGSCDCGRGKRIGKNGPNNMIEWTAAHGSAAYGQVVDIIEEWSSKYSRQRKFHTAIVFRRTPKDHSVTCTALPGWIHIPISHSGPTCIPITPCLDFWGNPAKLSYPPSWIVIRSIMA</sequence>
<comment type="caution">
    <text evidence="1">The sequence shown here is derived from an EMBL/GenBank/DDBJ whole genome shotgun (WGS) entry which is preliminary data.</text>
</comment>
<protein>
    <submittedName>
        <fullName evidence="1">Uncharacterized protein</fullName>
    </submittedName>
</protein>
<evidence type="ECO:0000313" key="1">
    <source>
        <dbReference type="EMBL" id="KNZ51879.1"/>
    </source>
</evidence>
<keyword evidence="2" id="KW-1185">Reference proteome</keyword>
<name>A0A0L6UTS8_9BASI</name>
<reference evidence="1 2" key="1">
    <citation type="submission" date="2015-08" db="EMBL/GenBank/DDBJ databases">
        <title>Next Generation Sequencing and Analysis of the Genome of Puccinia sorghi L Schw, the Causal Agent of Maize Common Rust.</title>
        <authorList>
            <person name="Rochi L."/>
            <person name="Burguener G."/>
            <person name="Darino M."/>
            <person name="Turjanski A."/>
            <person name="Kreff E."/>
            <person name="Dieguez M.J."/>
            <person name="Sacco F."/>
        </authorList>
    </citation>
    <scope>NUCLEOTIDE SEQUENCE [LARGE SCALE GENOMIC DNA]</scope>
    <source>
        <strain evidence="1 2">RO10H11247</strain>
    </source>
</reference>
<dbReference type="OrthoDB" id="2518693at2759"/>
<dbReference type="Proteomes" id="UP000037035">
    <property type="component" value="Unassembled WGS sequence"/>
</dbReference>
<evidence type="ECO:0000313" key="2">
    <source>
        <dbReference type="Proteomes" id="UP000037035"/>
    </source>
</evidence>
<proteinExistence type="predicted"/>
<dbReference type="AlphaFoldDB" id="A0A0L6UTS8"/>
<accession>A0A0L6UTS8</accession>
<organism evidence="1 2">
    <name type="scientific">Puccinia sorghi</name>
    <dbReference type="NCBI Taxonomy" id="27349"/>
    <lineage>
        <taxon>Eukaryota</taxon>
        <taxon>Fungi</taxon>
        <taxon>Dikarya</taxon>
        <taxon>Basidiomycota</taxon>
        <taxon>Pucciniomycotina</taxon>
        <taxon>Pucciniomycetes</taxon>
        <taxon>Pucciniales</taxon>
        <taxon>Pucciniaceae</taxon>
        <taxon>Puccinia</taxon>
    </lineage>
</organism>
<dbReference type="EMBL" id="LAVV01008810">
    <property type="protein sequence ID" value="KNZ51879.1"/>
    <property type="molecule type" value="Genomic_DNA"/>
</dbReference>
<dbReference type="VEuPathDB" id="FungiDB:VP01_3778g2"/>